<name>A0A6A6W9V1_9PEZI</name>
<feature type="compositionally biased region" description="Polar residues" evidence="1">
    <location>
        <begin position="93"/>
        <end position="103"/>
    </location>
</feature>
<dbReference type="GeneID" id="54489219"/>
<feature type="region of interest" description="Disordered" evidence="1">
    <location>
        <begin position="44"/>
        <end position="128"/>
    </location>
</feature>
<dbReference type="AlphaFoldDB" id="A0A6A6W9V1"/>
<evidence type="ECO:0000313" key="2">
    <source>
        <dbReference type="EMBL" id="KAF2758367.1"/>
    </source>
</evidence>
<dbReference type="RefSeq" id="XP_033600818.1">
    <property type="nucleotide sequence ID" value="XM_033748165.1"/>
</dbReference>
<feature type="compositionally biased region" description="Basic and acidic residues" evidence="1">
    <location>
        <begin position="55"/>
        <end position="69"/>
    </location>
</feature>
<dbReference type="EMBL" id="ML996571">
    <property type="protein sequence ID" value="KAF2758367.1"/>
    <property type="molecule type" value="Genomic_DNA"/>
</dbReference>
<evidence type="ECO:0000313" key="3">
    <source>
        <dbReference type="Proteomes" id="UP000799437"/>
    </source>
</evidence>
<evidence type="ECO:0000256" key="1">
    <source>
        <dbReference type="SAM" id="MobiDB-lite"/>
    </source>
</evidence>
<accession>A0A6A6W9V1</accession>
<sequence length="128" mass="13833">MTTPSPSDFLTLSRRVLVPLSRTLAHHHASYSMIAPRSLHSIRYYSSGKDSPGLGKEHVLDKSTHDTHNIHSKASAEGQQDRNKQNGTGGSATTGADQRNSTAKAKKDHPEAPDVIIGMQDERGAKGH</sequence>
<protein>
    <submittedName>
        <fullName evidence="2">Uncharacterized protein</fullName>
    </submittedName>
</protein>
<reference evidence="2" key="1">
    <citation type="journal article" date="2020" name="Stud. Mycol.">
        <title>101 Dothideomycetes genomes: a test case for predicting lifestyles and emergence of pathogens.</title>
        <authorList>
            <person name="Haridas S."/>
            <person name="Albert R."/>
            <person name="Binder M."/>
            <person name="Bloem J."/>
            <person name="Labutti K."/>
            <person name="Salamov A."/>
            <person name="Andreopoulos B."/>
            <person name="Baker S."/>
            <person name="Barry K."/>
            <person name="Bills G."/>
            <person name="Bluhm B."/>
            <person name="Cannon C."/>
            <person name="Castanera R."/>
            <person name="Culley D."/>
            <person name="Daum C."/>
            <person name="Ezra D."/>
            <person name="Gonzalez J."/>
            <person name="Henrissat B."/>
            <person name="Kuo A."/>
            <person name="Liang C."/>
            <person name="Lipzen A."/>
            <person name="Lutzoni F."/>
            <person name="Magnuson J."/>
            <person name="Mondo S."/>
            <person name="Nolan M."/>
            <person name="Ohm R."/>
            <person name="Pangilinan J."/>
            <person name="Park H.-J."/>
            <person name="Ramirez L."/>
            <person name="Alfaro M."/>
            <person name="Sun H."/>
            <person name="Tritt A."/>
            <person name="Yoshinaga Y."/>
            <person name="Zwiers L.-H."/>
            <person name="Turgeon B."/>
            <person name="Goodwin S."/>
            <person name="Spatafora J."/>
            <person name="Crous P."/>
            <person name="Grigoriev I."/>
        </authorList>
    </citation>
    <scope>NUCLEOTIDE SEQUENCE</scope>
    <source>
        <strain evidence="2">CBS 121739</strain>
    </source>
</reference>
<organism evidence="2 3">
    <name type="scientific">Pseudovirgaria hyperparasitica</name>
    <dbReference type="NCBI Taxonomy" id="470096"/>
    <lineage>
        <taxon>Eukaryota</taxon>
        <taxon>Fungi</taxon>
        <taxon>Dikarya</taxon>
        <taxon>Ascomycota</taxon>
        <taxon>Pezizomycotina</taxon>
        <taxon>Dothideomycetes</taxon>
        <taxon>Dothideomycetes incertae sedis</taxon>
        <taxon>Acrospermales</taxon>
        <taxon>Acrospermaceae</taxon>
        <taxon>Pseudovirgaria</taxon>
    </lineage>
</organism>
<keyword evidence="3" id="KW-1185">Reference proteome</keyword>
<dbReference type="Proteomes" id="UP000799437">
    <property type="component" value="Unassembled WGS sequence"/>
</dbReference>
<dbReference type="OrthoDB" id="3945172at2759"/>
<proteinExistence type="predicted"/>
<gene>
    <name evidence="2" type="ORF">EJ05DRAFT_510303</name>
</gene>